<dbReference type="EMBL" id="CP000505">
    <property type="protein sequence ID" value="ABL78119.1"/>
    <property type="molecule type" value="Genomic_DNA"/>
</dbReference>
<dbReference type="InterPro" id="IPR000683">
    <property type="entry name" value="Gfo/Idh/MocA-like_OxRdtase_N"/>
</dbReference>
<dbReference type="Proteomes" id="UP000000641">
    <property type="component" value="Chromosome"/>
</dbReference>
<dbReference type="SUPFAM" id="SSF55347">
    <property type="entry name" value="Glyceraldehyde-3-phosphate dehydrogenase-like, C-terminal domain"/>
    <property type="match status" value="1"/>
</dbReference>
<dbReference type="KEGG" id="tpe:Tpen_0717"/>
<evidence type="ECO:0000259" key="2">
    <source>
        <dbReference type="Pfam" id="PF22725"/>
    </source>
</evidence>
<dbReference type="Pfam" id="PF22725">
    <property type="entry name" value="GFO_IDH_MocA_C3"/>
    <property type="match status" value="1"/>
</dbReference>
<sequence>MGVNVAVVGVGRWGRNHVRVLSSLRGSLVGRIVVVDADEARASSVAKQFAVDAYYSSVEELVKDEKDLDAAVVAVPTVYHFEVASKLLNYADVLVEKPLAATLDEGYRLVELSRKLGRRLAVGHIERFNPVVGAAYAAVRGKEILSMESKRLGPGPAREYTLNLGVAHDLLVHDVDVVNMFLGEPPGRVFAYKIDGGDFPFEVEVTALYEYSQRRIATLSASWRTVPSYKHRSLTIRLPDSVIRVDYILRRIVVDRGVQELPRDSLRVPVFAEESYVEVSYLQEEPLKAELIDFLEAVKLGGKPRVDGLAGYVALKCVVKALESASKGVPVPIGWDEIEKLSS</sequence>
<dbReference type="EnsemblBacteria" id="ABL78119">
    <property type="protein sequence ID" value="ABL78119"/>
    <property type="gene ID" value="Tpen_0717"/>
</dbReference>
<reference evidence="4" key="1">
    <citation type="journal article" date="2008" name="J. Bacteriol.">
        <title>Genome sequence of Thermofilum pendens reveals an exceptional loss of biosynthetic pathways without genome reduction.</title>
        <authorList>
            <person name="Anderson I."/>
            <person name="Rodriguez J."/>
            <person name="Susanti D."/>
            <person name="Porat I."/>
            <person name="Reich C."/>
            <person name="Ulrich L.E."/>
            <person name="Elkins J.G."/>
            <person name="Mavromatis K."/>
            <person name="Lykidis A."/>
            <person name="Kim E."/>
            <person name="Thompson L.S."/>
            <person name="Nolan M."/>
            <person name="Land M."/>
            <person name="Copeland A."/>
            <person name="Lapidus A."/>
            <person name="Lucas S."/>
            <person name="Detter C."/>
            <person name="Zhulin I.B."/>
            <person name="Olsen G.J."/>
            <person name="Whitman W."/>
            <person name="Mukhopadhyay B."/>
            <person name="Bristow J."/>
            <person name="Kyrpides N."/>
        </authorList>
    </citation>
    <scope>NUCLEOTIDE SEQUENCE [LARGE SCALE GENOMIC DNA]</scope>
    <source>
        <strain evidence="4">DSM 2475 / Hrk 5</strain>
    </source>
</reference>
<dbReference type="InterPro" id="IPR036291">
    <property type="entry name" value="NAD(P)-bd_dom_sf"/>
</dbReference>
<evidence type="ECO:0000259" key="1">
    <source>
        <dbReference type="Pfam" id="PF01408"/>
    </source>
</evidence>
<keyword evidence="4" id="KW-1185">Reference proteome</keyword>
<dbReference type="InterPro" id="IPR055170">
    <property type="entry name" value="GFO_IDH_MocA-like_dom"/>
</dbReference>
<dbReference type="PANTHER" id="PTHR43377:SF1">
    <property type="entry name" value="BILIVERDIN REDUCTASE A"/>
    <property type="match status" value="1"/>
</dbReference>
<dbReference type="eggNOG" id="arCOG01622">
    <property type="taxonomic scope" value="Archaea"/>
</dbReference>
<dbReference type="HOGENOM" id="CLU_023194_10_0_2"/>
<feature type="domain" description="GFO/IDH/MocA-like oxidoreductase" evidence="2">
    <location>
        <begin position="162"/>
        <end position="233"/>
    </location>
</feature>
<dbReference type="PANTHER" id="PTHR43377">
    <property type="entry name" value="BILIVERDIN REDUCTASE A"/>
    <property type="match status" value="1"/>
</dbReference>
<name>A1RY39_THEPD</name>
<evidence type="ECO:0000313" key="3">
    <source>
        <dbReference type="EMBL" id="ABL78119.1"/>
    </source>
</evidence>
<dbReference type="GO" id="GO:0000166">
    <property type="term" value="F:nucleotide binding"/>
    <property type="evidence" value="ECO:0007669"/>
    <property type="project" value="InterPro"/>
</dbReference>
<dbReference type="Gene3D" id="3.30.360.10">
    <property type="entry name" value="Dihydrodipicolinate Reductase, domain 2"/>
    <property type="match status" value="1"/>
</dbReference>
<dbReference type="InterPro" id="IPR051450">
    <property type="entry name" value="Gfo/Idh/MocA_Oxidoreductases"/>
</dbReference>
<dbReference type="SUPFAM" id="SSF51735">
    <property type="entry name" value="NAD(P)-binding Rossmann-fold domains"/>
    <property type="match status" value="1"/>
</dbReference>
<evidence type="ECO:0000313" key="4">
    <source>
        <dbReference type="Proteomes" id="UP000000641"/>
    </source>
</evidence>
<dbReference type="AlphaFoldDB" id="A1RY39"/>
<dbReference type="OrthoDB" id="25239at2157"/>
<dbReference type="STRING" id="368408.Tpen_0717"/>
<dbReference type="RefSeq" id="WP_011752384.1">
    <property type="nucleotide sequence ID" value="NC_008698.1"/>
</dbReference>
<dbReference type="GeneID" id="4601481"/>
<dbReference type="Pfam" id="PF01408">
    <property type="entry name" value="GFO_IDH_MocA"/>
    <property type="match status" value="1"/>
</dbReference>
<feature type="domain" description="Gfo/Idh/MocA-like oxidoreductase N-terminal" evidence="1">
    <location>
        <begin position="3"/>
        <end position="124"/>
    </location>
</feature>
<organism evidence="3 4">
    <name type="scientific">Thermofilum pendens (strain DSM 2475 / Hrk 5)</name>
    <dbReference type="NCBI Taxonomy" id="368408"/>
    <lineage>
        <taxon>Archaea</taxon>
        <taxon>Thermoproteota</taxon>
        <taxon>Thermoprotei</taxon>
        <taxon>Thermofilales</taxon>
        <taxon>Thermofilaceae</taxon>
        <taxon>Thermofilum</taxon>
    </lineage>
</organism>
<proteinExistence type="predicted"/>
<gene>
    <name evidence="3" type="ordered locus">Tpen_0717</name>
</gene>
<protein>
    <submittedName>
        <fullName evidence="3">Oxidoreductase domain protein</fullName>
    </submittedName>
</protein>
<dbReference type="Gene3D" id="3.40.50.720">
    <property type="entry name" value="NAD(P)-binding Rossmann-like Domain"/>
    <property type="match status" value="1"/>
</dbReference>
<accession>A1RY39</accession>